<keyword evidence="2" id="KW-1185">Reference proteome</keyword>
<proteinExistence type="predicted"/>
<sequence length="101" mass="11423">MLGARTDQRLAIQLSGKLMLASKRASELQVSSLPRWCPLPRRPQSSTGKRRAESWAGQLTVTMPQLVEPYWDEEQLECAGSNPYPRASVRREATYQRSMAC</sequence>
<reference evidence="1" key="1">
    <citation type="submission" date="2021-11" db="EMBL/GenBank/DDBJ databases">
        <title>Purpureocillium_takamizusanense_genome.</title>
        <authorList>
            <person name="Nguyen N.-H."/>
        </authorList>
    </citation>
    <scope>NUCLEOTIDE SEQUENCE</scope>
    <source>
        <strain evidence="1">PT3</strain>
    </source>
</reference>
<dbReference type="Proteomes" id="UP000829364">
    <property type="component" value="Chromosome 9"/>
</dbReference>
<accession>A0A9Q8VFK0</accession>
<organism evidence="1 2">
    <name type="scientific">Purpureocillium takamizusanense</name>
    <dbReference type="NCBI Taxonomy" id="2060973"/>
    <lineage>
        <taxon>Eukaryota</taxon>
        <taxon>Fungi</taxon>
        <taxon>Dikarya</taxon>
        <taxon>Ascomycota</taxon>
        <taxon>Pezizomycotina</taxon>
        <taxon>Sordariomycetes</taxon>
        <taxon>Hypocreomycetidae</taxon>
        <taxon>Hypocreales</taxon>
        <taxon>Ophiocordycipitaceae</taxon>
        <taxon>Purpureocillium</taxon>
    </lineage>
</organism>
<dbReference type="RefSeq" id="XP_047847007.1">
    <property type="nucleotide sequence ID" value="XM_047990997.1"/>
</dbReference>
<gene>
    <name evidence="1" type="ORF">JDV02_009345</name>
</gene>
<protein>
    <submittedName>
        <fullName evidence="1">Uncharacterized protein</fullName>
    </submittedName>
</protein>
<evidence type="ECO:0000313" key="1">
    <source>
        <dbReference type="EMBL" id="UNI23526.1"/>
    </source>
</evidence>
<dbReference type="GeneID" id="72071290"/>
<dbReference type="AlphaFoldDB" id="A0A9Q8VFK0"/>
<dbReference type="EMBL" id="CP086362">
    <property type="protein sequence ID" value="UNI23526.1"/>
    <property type="molecule type" value="Genomic_DNA"/>
</dbReference>
<evidence type="ECO:0000313" key="2">
    <source>
        <dbReference type="Proteomes" id="UP000829364"/>
    </source>
</evidence>
<dbReference type="KEGG" id="ptkz:JDV02_009345"/>
<name>A0A9Q8VFK0_9HYPO</name>